<keyword evidence="1" id="KW-0472">Membrane</keyword>
<sequence>MDKCSSIGRWAAAAAIRAVKTAAQAVITLIGADLVSIVALDWPQMLGVAATMAVVSLLTSVAGIPEVDEGANVASIARSN</sequence>
<organism evidence="2 3">
    <name type="scientific">Eggerthella guodeyinii</name>
    <dbReference type="NCBI Taxonomy" id="2690837"/>
    <lineage>
        <taxon>Bacteria</taxon>
        <taxon>Bacillati</taxon>
        <taxon>Actinomycetota</taxon>
        <taxon>Coriobacteriia</taxon>
        <taxon>Eggerthellales</taxon>
        <taxon>Eggerthellaceae</taxon>
        <taxon>Eggerthella</taxon>
    </lineage>
</organism>
<keyword evidence="1" id="KW-0812">Transmembrane</keyword>
<dbReference type="EMBL" id="VTFY01000003">
    <property type="protein sequence ID" value="MRX81889.1"/>
    <property type="molecule type" value="Genomic_DNA"/>
</dbReference>
<protein>
    <recommendedName>
        <fullName evidence="4">Holin</fullName>
    </recommendedName>
</protein>
<keyword evidence="3" id="KW-1185">Reference proteome</keyword>
<evidence type="ECO:0000313" key="3">
    <source>
        <dbReference type="Proteomes" id="UP000438093"/>
    </source>
</evidence>
<comment type="caution">
    <text evidence="2">The sequence shown here is derived from an EMBL/GenBank/DDBJ whole genome shotgun (WGS) entry which is preliminary data.</text>
</comment>
<gene>
    <name evidence="2" type="ORF">GJG86_05230</name>
</gene>
<evidence type="ECO:0000313" key="2">
    <source>
        <dbReference type="EMBL" id="MRX81889.1"/>
    </source>
</evidence>
<reference evidence="3" key="1">
    <citation type="submission" date="2019-08" db="EMBL/GenBank/DDBJ databases">
        <title>Arthrobacter sp. nov., isolated from plateau pika and Tibetan wild ass.</title>
        <authorList>
            <person name="Ge Y."/>
        </authorList>
    </citation>
    <scope>NUCLEOTIDE SEQUENCE [LARGE SCALE GENOMIC DNA]</scope>
    <source>
        <strain evidence="3">HF-4214</strain>
    </source>
</reference>
<dbReference type="InterPro" id="IPR020109">
    <property type="entry name" value="Holin_r1t"/>
</dbReference>
<feature type="transmembrane region" description="Helical" evidence="1">
    <location>
        <begin position="21"/>
        <end position="40"/>
    </location>
</feature>
<evidence type="ECO:0008006" key="4">
    <source>
        <dbReference type="Google" id="ProtNLM"/>
    </source>
</evidence>
<accession>A0A6N7RKV3</accession>
<name>A0A6N7RKV3_9ACTN</name>
<proteinExistence type="predicted"/>
<evidence type="ECO:0000256" key="1">
    <source>
        <dbReference type="SAM" id="Phobius"/>
    </source>
</evidence>
<dbReference type="AlphaFoldDB" id="A0A6N7RKV3"/>
<keyword evidence="1" id="KW-1133">Transmembrane helix</keyword>
<dbReference type="Pfam" id="PF16945">
    <property type="entry name" value="Phage_r1t_holin"/>
    <property type="match status" value="1"/>
</dbReference>
<dbReference type="Proteomes" id="UP000438093">
    <property type="component" value="Unassembled WGS sequence"/>
</dbReference>
<feature type="transmembrane region" description="Helical" evidence="1">
    <location>
        <begin position="46"/>
        <end position="64"/>
    </location>
</feature>